<dbReference type="EMBL" id="CM045767">
    <property type="protein sequence ID" value="KAI7998198.1"/>
    <property type="molecule type" value="Genomic_DNA"/>
</dbReference>
<protein>
    <submittedName>
        <fullName evidence="1">Uncharacterized protein</fullName>
    </submittedName>
</protein>
<proteinExistence type="predicted"/>
<organism evidence="1 2">
    <name type="scientific">Camellia lanceoleosa</name>
    <dbReference type="NCBI Taxonomy" id="1840588"/>
    <lineage>
        <taxon>Eukaryota</taxon>
        <taxon>Viridiplantae</taxon>
        <taxon>Streptophyta</taxon>
        <taxon>Embryophyta</taxon>
        <taxon>Tracheophyta</taxon>
        <taxon>Spermatophyta</taxon>
        <taxon>Magnoliopsida</taxon>
        <taxon>eudicotyledons</taxon>
        <taxon>Gunneridae</taxon>
        <taxon>Pentapetalae</taxon>
        <taxon>asterids</taxon>
        <taxon>Ericales</taxon>
        <taxon>Theaceae</taxon>
        <taxon>Camellia</taxon>
    </lineage>
</organism>
<accession>A0ACC0GCE7</accession>
<evidence type="ECO:0000313" key="1">
    <source>
        <dbReference type="EMBL" id="KAI7998198.1"/>
    </source>
</evidence>
<reference evidence="1 2" key="1">
    <citation type="journal article" date="2022" name="Plant J.">
        <title>Chromosome-level genome of Camellia lanceoleosa provides a valuable resource for understanding genome evolution and self-incompatibility.</title>
        <authorList>
            <person name="Gong W."/>
            <person name="Xiao S."/>
            <person name="Wang L."/>
            <person name="Liao Z."/>
            <person name="Chang Y."/>
            <person name="Mo W."/>
            <person name="Hu G."/>
            <person name="Li W."/>
            <person name="Zhao G."/>
            <person name="Zhu H."/>
            <person name="Hu X."/>
            <person name="Ji K."/>
            <person name="Xiang X."/>
            <person name="Song Q."/>
            <person name="Yuan D."/>
            <person name="Jin S."/>
            <person name="Zhang L."/>
        </authorList>
    </citation>
    <scope>NUCLEOTIDE SEQUENCE [LARGE SCALE GENOMIC DNA]</scope>
    <source>
        <strain evidence="1">SQ_2022a</strain>
    </source>
</reference>
<comment type="caution">
    <text evidence="1">The sequence shown here is derived from an EMBL/GenBank/DDBJ whole genome shotgun (WGS) entry which is preliminary data.</text>
</comment>
<dbReference type="Proteomes" id="UP001060215">
    <property type="component" value="Chromosome 10"/>
</dbReference>
<evidence type="ECO:0000313" key="2">
    <source>
        <dbReference type="Proteomes" id="UP001060215"/>
    </source>
</evidence>
<sequence length="89" mass="10028">MHDSTRLGKPTFEQITSLTNPGIFSANEIKVGCCIVDILKQLSGEEISRNPSGGSKQRMNRLANHLLSQHRNVFNILLMEFFVLDIKEV</sequence>
<name>A0ACC0GCE7_9ERIC</name>
<keyword evidence="2" id="KW-1185">Reference proteome</keyword>
<gene>
    <name evidence="1" type="ORF">LOK49_LG10G00110</name>
</gene>